<name>A0A1F6CSG4_9BACT</name>
<dbReference type="AlphaFoldDB" id="A0A1F6CSG4"/>
<organism evidence="1 2">
    <name type="scientific">Candidatus Kaiserbacteria bacterium RIFCSPHIGHO2_01_FULL_54_36b</name>
    <dbReference type="NCBI Taxonomy" id="1798483"/>
    <lineage>
        <taxon>Bacteria</taxon>
        <taxon>Candidatus Kaiseribacteriota</taxon>
    </lineage>
</organism>
<reference evidence="1 2" key="1">
    <citation type="journal article" date="2016" name="Nat. Commun.">
        <title>Thousands of microbial genomes shed light on interconnected biogeochemical processes in an aquifer system.</title>
        <authorList>
            <person name="Anantharaman K."/>
            <person name="Brown C.T."/>
            <person name="Hug L.A."/>
            <person name="Sharon I."/>
            <person name="Castelle C.J."/>
            <person name="Probst A.J."/>
            <person name="Thomas B.C."/>
            <person name="Singh A."/>
            <person name="Wilkins M.J."/>
            <person name="Karaoz U."/>
            <person name="Brodie E.L."/>
            <person name="Williams K.H."/>
            <person name="Hubbard S.S."/>
            <person name="Banfield J.F."/>
        </authorList>
    </citation>
    <scope>NUCLEOTIDE SEQUENCE [LARGE SCALE GENOMIC DNA]</scope>
</reference>
<dbReference type="EMBL" id="MFKW01000006">
    <property type="protein sequence ID" value="OGG52020.1"/>
    <property type="molecule type" value="Genomic_DNA"/>
</dbReference>
<evidence type="ECO:0000313" key="1">
    <source>
        <dbReference type="EMBL" id="OGG52020.1"/>
    </source>
</evidence>
<proteinExistence type="predicted"/>
<evidence type="ECO:0000313" key="2">
    <source>
        <dbReference type="Proteomes" id="UP000176445"/>
    </source>
</evidence>
<protein>
    <submittedName>
        <fullName evidence="1">Uncharacterized protein</fullName>
    </submittedName>
</protein>
<dbReference type="Proteomes" id="UP000176445">
    <property type="component" value="Unassembled WGS sequence"/>
</dbReference>
<comment type="caution">
    <text evidence="1">The sequence shown here is derived from an EMBL/GenBank/DDBJ whole genome shotgun (WGS) entry which is preliminary data.</text>
</comment>
<gene>
    <name evidence="1" type="ORF">A2704_00545</name>
</gene>
<accession>A0A1F6CSG4</accession>
<sequence>MDKIFLTAAAGIGALFGNGGNGGDRKMPPPVRNEVRNEVRIRATTTPGSFDVSCVATAVAAREAALAAAATANAQALTSAYSDRGSALASAYAQTGNDVIRKAVKNAWNKFNAALRLAHRGWKTAQQSAWTQFRTAVKACGAGAASIADSSNASMDASAGAGSD</sequence>